<gene>
    <name evidence="1" type="ORF">GMARGA_LOCUS32694</name>
</gene>
<feature type="non-terminal residue" evidence="1">
    <location>
        <position position="115"/>
    </location>
</feature>
<comment type="caution">
    <text evidence="1">The sequence shown here is derived from an EMBL/GenBank/DDBJ whole genome shotgun (WGS) entry which is preliminary data.</text>
</comment>
<name>A0ABN7WM60_GIGMA</name>
<dbReference type="Proteomes" id="UP000789901">
    <property type="component" value="Unassembled WGS sequence"/>
</dbReference>
<feature type="non-terminal residue" evidence="1">
    <location>
        <position position="1"/>
    </location>
</feature>
<accession>A0ABN7WM60</accession>
<keyword evidence="2" id="KW-1185">Reference proteome</keyword>
<reference evidence="1 2" key="1">
    <citation type="submission" date="2021-06" db="EMBL/GenBank/DDBJ databases">
        <authorList>
            <person name="Kallberg Y."/>
            <person name="Tangrot J."/>
            <person name="Rosling A."/>
        </authorList>
    </citation>
    <scope>NUCLEOTIDE SEQUENCE [LARGE SCALE GENOMIC DNA]</scope>
    <source>
        <strain evidence="1 2">120-4 pot B 10/14</strain>
    </source>
</reference>
<evidence type="ECO:0000313" key="1">
    <source>
        <dbReference type="EMBL" id="CAG8835688.1"/>
    </source>
</evidence>
<proteinExistence type="predicted"/>
<protein>
    <submittedName>
        <fullName evidence="1">8738_t:CDS:1</fullName>
    </submittedName>
</protein>
<organism evidence="1 2">
    <name type="scientific">Gigaspora margarita</name>
    <dbReference type="NCBI Taxonomy" id="4874"/>
    <lineage>
        <taxon>Eukaryota</taxon>
        <taxon>Fungi</taxon>
        <taxon>Fungi incertae sedis</taxon>
        <taxon>Mucoromycota</taxon>
        <taxon>Glomeromycotina</taxon>
        <taxon>Glomeromycetes</taxon>
        <taxon>Diversisporales</taxon>
        <taxon>Gigasporaceae</taxon>
        <taxon>Gigaspora</taxon>
    </lineage>
</organism>
<dbReference type="EMBL" id="CAJVQB010051973">
    <property type="protein sequence ID" value="CAG8835688.1"/>
    <property type="molecule type" value="Genomic_DNA"/>
</dbReference>
<evidence type="ECO:0000313" key="2">
    <source>
        <dbReference type="Proteomes" id="UP000789901"/>
    </source>
</evidence>
<sequence length="115" mass="14013">ARVKLVTPTYNPILPNVEEYDVNAWKKYNNDLYKNINQQRLPETIETVITAANKEHQHLYTTMFLLHINVVYEIWFWFVNEKWVAALFRNWLYHIFLKIEYREAQVLLKSKKLNN</sequence>